<name>A0A384JGL2_BOTFB</name>
<dbReference type="KEGG" id="bfu:BCIN_05g01410"/>
<dbReference type="EMBL" id="CP009809">
    <property type="protein sequence ID" value="ATZ49728.1"/>
    <property type="molecule type" value="Genomic_DNA"/>
</dbReference>
<organism evidence="2 3">
    <name type="scientific">Botryotinia fuckeliana (strain B05.10)</name>
    <name type="common">Noble rot fungus</name>
    <name type="synonym">Botrytis cinerea</name>
    <dbReference type="NCBI Taxonomy" id="332648"/>
    <lineage>
        <taxon>Eukaryota</taxon>
        <taxon>Fungi</taxon>
        <taxon>Dikarya</taxon>
        <taxon>Ascomycota</taxon>
        <taxon>Pezizomycotina</taxon>
        <taxon>Leotiomycetes</taxon>
        <taxon>Helotiales</taxon>
        <taxon>Sclerotiniaceae</taxon>
        <taxon>Botrytis</taxon>
    </lineage>
</organism>
<evidence type="ECO:0000313" key="3">
    <source>
        <dbReference type="Proteomes" id="UP000001798"/>
    </source>
</evidence>
<dbReference type="GeneID" id="5429506"/>
<gene>
    <name evidence="2" type="ORF">BCIN_05g01410</name>
</gene>
<reference evidence="2 3" key="1">
    <citation type="journal article" date="2011" name="PLoS Genet.">
        <title>Genomic analysis of the necrotrophic fungal pathogens Sclerotinia sclerotiorum and Botrytis cinerea.</title>
        <authorList>
            <person name="Amselem J."/>
            <person name="Cuomo C.A."/>
            <person name="van Kan J.A."/>
            <person name="Viaud M."/>
            <person name="Benito E.P."/>
            <person name="Couloux A."/>
            <person name="Coutinho P.M."/>
            <person name="de Vries R.P."/>
            <person name="Dyer P.S."/>
            <person name="Fillinger S."/>
            <person name="Fournier E."/>
            <person name="Gout L."/>
            <person name="Hahn M."/>
            <person name="Kohn L."/>
            <person name="Lapalu N."/>
            <person name="Plummer K.M."/>
            <person name="Pradier J.M."/>
            <person name="Quevillon E."/>
            <person name="Sharon A."/>
            <person name="Simon A."/>
            <person name="ten Have A."/>
            <person name="Tudzynski B."/>
            <person name="Tudzynski P."/>
            <person name="Wincker P."/>
            <person name="Andrew M."/>
            <person name="Anthouard V."/>
            <person name="Beever R.E."/>
            <person name="Beffa R."/>
            <person name="Benoit I."/>
            <person name="Bouzid O."/>
            <person name="Brault B."/>
            <person name="Chen Z."/>
            <person name="Choquer M."/>
            <person name="Collemare J."/>
            <person name="Cotton P."/>
            <person name="Danchin E.G."/>
            <person name="Da Silva C."/>
            <person name="Gautier A."/>
            <person name="Giraud C."/>
            <person name="Giraud T."/>
            <person name="Gonzalez C."/>
            <person name="Grossetete S."/>
            <person name="Guldener U."/>
            <person name="Henrissat B."/>
            <person name="Howlett B.J."/>
            <person name="Kodira C."/>
            <person name="Kretschmer M."/>
            <person name="Lappartient A."/>
            <person name="Leroch M."/>
            <person name="Levis C."/>
            <person name="Mauceli E."/>
            <person name="Neuveglise C."/>
            <person name="Oeser B."/>
            <person name="Pearson M."/>
            <person name="Poulain J."/>
            <person name="Poussereau N."/>
            <person name="Quesneville H."/>
            <person name="Rascle C."/>
            <person name="Schumacher J."/>
            <person name="Segurens B."/>
            <person name="Sexton A."/>
            <person name="Silva E."/>
            <person name="Sirven C."/>
            <person name="Soanes D.M."/>
            <person name="Talbot N.J."/>
            <person name="Templeton M."/>
            <person name="Yandava C."/>
            <person name="Yarden O."/>
            <person name="Zeng Q."/>
            <person name="Rollins J.A."/>
            <person name="Lebrun M.H."/>
            <person name="Dickman M."/>
        </authorList>
    </citation>
    <scope>NUCLEOTIDE SEQUENCE [LARGE SCALE GENOMIC DNA]</scope>
    <source>
        <strain evidence="2 3">B05.10</strain>
    </source>
</reference>
<sequence length="261" mass="29884">MSAAPTPAKGIGGRKLKSWELPIQNPADIYSNMSDFLAYIENEPLRPCLATIANQLTQMYEANDNDARHFTHNLQKRFQKECDGYDTDTAKFIEDLALGLQTRIASLDKTMPIPEDWPRQMEDWHNKQLSTFQLKLKQKKQRVTASLGNQDSEAKKKRTAVFVDQERTLLNLFWEIKRSIDSKERTLDEVTSTLALQTPIRTTASNSFFSARTMLPSGPTRSMTTPSRERPRGPERTSTNKRQKTVNHYDLTASPESPEQY</sequence>
<dbReference type="Proteomes" id="UP000001798">
    <property type="component" value="Chromosome 5"/>
</dbReference>
<feature type="region of interest" description="Disordered" evidence="1">
    <location>
        <begin position="207"/>
        <end position="261"/>
    </location>
</feature>
<dbReference type="VEuPathDB" id="FungiDB:Bcin05g01410"/>
<accession>A0A384JGL2</accession>
<evidence type="ECO:0000313" key="2">
    <source>
        <dbReference type="EMBL" id="ATZ49728.1"/>
    </source>
</evidence>
<reference evidence="2 3" key="3">
    <citation type="journal article" date="2017" name="Mol. Plant Pathol.">
        <title>A gapless genome sequence of the fungus Botrytis cinerea.</title>
        <authorList>
            <person name="Van Kan J.A."/>
            <person name="Stassen J.H."/>
            <person name="Mosbach A."/>
            <person name="Van Der Lee T.A."/>
            <person name="Faino L."/>
            <person name="Farmer A.D."/>
            <person name="Papasotiriou D.G."/>
            <person name="Zhou S."/>
            <person name="Seidl M.F."/>
            <person name="Cottam E."/>
            <person name="Edel D."/>
            <person name="Hahn M."/>
            <person name="Schwartz D.C."/>
            <person name="Dietrich R.A."/>
            <person name="Widdison S."/>
            <person name="Scalliet G."/>
        </authorList>
    </citation>
    <scope>NUCLEOTIDE SEQUENCE [LARGE SCALE GENOMIC DNA]</scope>
    <source>
        <strain evidence="2 3">B05.10</strain>
    </source>
</reference>
<dbReference type="RefSeq" id="XP_001549036.1">
    <property type="nucleotide sequence ID" value="XM_001548986.2"/>
</dbReference>
<dbReference type="OrthoDB" id="3515628at2759"/>
<reference evidence="2 3" key="2">
    <citation type="journal article" date="2012" name="Eukaryot. Cell">
        <title>Genome update of Botrytis cinerea strains B05.10 and T4.</title>
        <authorList>
            <person name="Staats M."/>
            <person name="van Kan J.A."/>
        </authorList>
    </citation>
    <scope>NUCLEOTIDE SEQUENCE [LARGE SCALE GENOMIC DNA]</scope>
    <source>
        <strain evidence="2 3">B05.10</strain>
    </source>
</reference>
<dbReference type="AlphaFoldDB" id="A0A384JGL2"/>
<protein>
    <submittedName>
        <fullName evidence="2">Uncharacterized protein</fullName>
    </submittedName>
</protein>
<evidence type="ECO:0000256" key="1">
    <source>
        <dbReference type="SAM" id="MobiDB-lite"/>
    </source>
</evidence>
<proteinExistence type="predicted"/>
<keyword evidence="3" id="KW-1185">Reference proteome</keyword>